<feature type="transmembrane region" description="Helical" evidence="7">
    <location>
        <begin position="83"/>
        <end position="101"/>
    </location>
</feature>
<evidence type="ECO:0000313" key="9">
    <source>
        <dbReference type="EMBL" id="SDD57091.1"/>
    </source>
</evidence>
<accession>A0A1G6VU59</accession>
<sequence>MATTTSLLTPRPVLAAPLAPELPARVRALRPSPAVVRATDLLAATAGTLLVQLPSPPPEPAVLLGVPVIWWFLLTWTSVPRAGLLLGLVGTLLATTGPAAVPPGRMLLLTLGLVAVALGTRRLAAAGGTRVVLVGDPTALDAASTELNRPGSRFAVVDQVPTGPGAVLAAGALADVAGHRSADAVLVLPGAGLDAAALRRLGWELEGHGVELYVGTGLLDVCAARTSSTRAGGLGLVHVRRTVHAGPGRLVKAVAERVVAAGSLLLLGPLLLALLLVVRLSSPGPALFRQTRIGRDGQPFTMLKLRTMTIGDERPHAELLARNEVGGGVLFKLREDPRVTRVGRVLRRYSLDELPQLVNVLRGDMALVGPRPALPREVEAYAADPRRRLVVRPGLTGLWQVSGRSDLSWEETVRLDLSYVDNWSLGLDLWIAARTVRAVLGHRGAY</sequence>
<evidence type="ECO:0000256" key="3">
    <source>
        <dbReference type="ARBA" id="ARBA00022679"/>
    </source>
</evidence>
<feature type="domain" description="Bacterial sugar transferase" evidence="8">
    <location>
        <begin position="252"/>
        <end position="440"/>
    </location>
</feature>
<proteinExistence type="inferred from homology"/>
<dbReference type="PANTHER" id="PTHR30576:SF10">
    <property type="entry name" value="SLL5057 PROTEIN"/>
    <property type="match status" value="1"/>
</dbReference>
<evidence type="ECO:0000256" key="5">
    <source>
        <dbReference type="ARBA" id="ARBA00022989"/>
    </source>
</evidence>
<dbReference type="Proteomes" id="UP000199034">
    <property type="component" value="Unassembled WGS sequence"/>
</dbReference>
<dbReference type="GO" id="GO:0016780">
    <property type="term" value="F:phosphotransferase activity, for other substituted phosphate groups"/>
    <property type="evidence" value="ECO:0007669"/>
    <property type="project" value="TreeGrafter"/>
</dbReference>
<evidence type="ECO:0000256" key="1">
    <source>
        <dbReference type="ARBA" id="ARBA00004141"/>
    </source>
</evidence>
<evidence type="ECO:0000313" key="10">
    <source>
        <dbReference type="Proteomes" id="UP000199034"/>
    </source>
</evidence>
<dbReference type="PANTHER" id="PTHR30576">
    <property type="entry name" value="COLANIC BIOSYNTHESIS UDP-GLUCOSE LIPID CARRIER TRANSFERASE"/>
    <property type="match status" value="1"/>
</dbReference>
<dbReference type="OrthoDB" id="9808602at2"/>
<evidence type="ECO:0000256" key="4">
    <source>
        <dbReference type="ARBA" id="ARBA00022692"/>
    </source>
</evidence>
<keyword evidence="5 7" id="KW-1133">Transmembrane helix</keyword>
<dbReference type="STRING" id="1045774.SAMN05421872_10953"/>
<feature type="transmembrane region" description="Helical" evidence="7">
    <location>
        <begin position="258"/>
        <end position="278"/>
    </location>
</feature>
<comment type="similarity">
    <text evidence="2">Belongs to the bacterial sugar transferase family.</text>
</comment>
<protein>
    <submittedName>
        <fullName evidence="9">Exopolysaccharide biosynthesis polyprenyl glycosylphosphotransferase</fullName>
    </submittedName>
</protein>
<gene>
    <name evidence="9" type="ORF">SAMN05421872_10953</name>
</gene>
<dbReference type="InterPro" id="IPR017475">
    <property type="entry name" value="EPS_sugar_tfrase"/>
</dbReference>
<keyword evidence="6 7" id="KW-0472">Membrane</keyword>
<keyword evidence="4 7" id="KW-0812">Transmembrane</keyword>
<organism evidence="9 10">
    <name type="scientific">Nocardioides lianchengensis</name>
    <dbReference type="NCBI Taxonomy" id="1045774"/>
    <lineage>
        <taxon>Bacteria</taxon>
        <taxon>Bacillati</taxon>
        <taxon>Actinomycetota</taxon>
        <taxon>Actinomycetes</taxon>
        <taxon>Propionibacteriales</taxon>
        <taxon>Nocardioidaceae</taxon>
        <taxon>Nocardioides</taxon>
    </lineage>
</organism>
<evidence type="ECO:0000259" key="8">
    <source>
        <dbReference type="Pfam" id="PF02397"/>
    </source>
</evidence>
<dbReference type="EMBL" id="FMZM01000009">
    <property type="protein sequence ID" value="SDD57091.1"/>
    <property type="molecule type" value="Genomic_DNA"/>
</dbReference>
<comment type="subcellular location">
    <subcellularLocation>
        <location evidence="1">Membrane</location>
        <topology evidence="1">Multi-pass membrane protein</topology>
    </subcellularLocation>
</comment>
<name>A0A1G6VU59_9ACTN</name>
<keyword evidence="3 9" id="KW-0808">Transferase</keyword>
<evidence type="ECO:0000256" key="6">
    <source>
        <dbReference type="ARBA" id="ARBA00023136"/>
    </source>
</evidence>
<dbReference type="InterPro" id="IPR003362">
    <property type="entry name" value="Bact_transf"/>
</dbReference>
<dbReference type="Pfam" id="PF02397">
    <property type="entry name" value="Bac_transf"/>
    <property type="match status" value="1"/>
</dbReference>
<dbReference type="RefSeq" id="WP_090858601.1">
    <property type="nucleotide sequence ID" value="NZ_FMZM01000009.1"/>
</dbReference>
<dbReference type="AlphaFoldDB" id="A0A1G6VU59"/>
<feature type="transmembrane region" description="Helical" evidence="7">
    <location>
        <begin position="107"/>
        <end position="124"/>
    </location>
</feature>
<dbReference type="GO" id="GO:0016020">
    <property type="term" value="C:membrane"/>
    <property type="evidence" value="ECO:0007669"/>
    <property type="project" value="UniProtKB-SubCell"/>
</dbReference>
<dbReference type="NCBIfam" id="TIGR03025">
    <property type="entry name" value="EPS_sugtrans"/>
    <property type="match status" value="1"/>
</dbReference>
<keyword evidence="10" id="KW-1185">Reference proteome</keyword>
<reference evidence="9 10" key="1">
    <citation type="submission" date="2016-10" db="EMBL/GenBank/DDBJ databases">
        <authorList>
            <person name="de Groot N.N."/>
        </authorList>
    </citation>
    <scope>NUCLEOTIDE SEQUENCE [LARGE SCALE GENOMIC DNA]</scope>
    <source>
        <strain evidence="9 10">CGMCC 4.6858</strain>
    </source>
</reference>
<evidence type="ECO:0000256" key="2">
    <source>
        <dbReference type="ARBA" id="ARBA00006464"/>
    </source>
</evidence>
<evidence type="ECO:0000256" key="7">
    <source>
        <dbReference type="SAM" id="Phobius"/>
    </source>
</evidence>